<dbReference type="InterPro" id="IPR000276">
    <property type="entry name" value="GPCR_Rhodpsn"/>
</dbReference>
<evidence type="ECO:0000313" key="16">
    <source>
        <dbReference type="RefSeq" id="XP_033786313.1"/>
    </source>
</evidence>
<feature type="transmembrane region" description="Helical" evidence="13">
    <location>
        <begin position="78"/>
        <end position="99"/>
    </location>
</feature>
<dbReference type="PRINTS" id="PR01105">
    <property type="entry name" value="CXCCHMKINER6"/>
</dbReference>
<dbReference type="Proteomes" id="UP000515159">
    <property type="component" value="Chromosome 2"/>
</dbReference>
<protein>
    <recommendedName>
        <fullName evidence="2">C-X-C chemokine receptor type 6</fullName>
    </recommendedName>
</protein>
<evidence type="ECO:0000256" key="2">
    <source>
        <dbReference type="ARBA" id="ARBA00019717"/>
    </source>
</evidence>
<evidence type="ECO:0000256" key="5">
    <source>
        <dbReference type="ARBA" id="ARBA00022989"/>
    </source>
</evidence>
<dbReference type="InterPro" id="IPR050119">
    <property type="entry name" value="CCR1-9-like"/>
</dbReference>
<evidence type="ECO:0000256" key="4">
    <source>
        <dbReference type="ARBA" id="ARBA00022692"/>
    </source>
</evidence>
<dbReference type="GO" id="GO:0016493">
    <property type="term" value="F:C-C chemokine receptor activity"/>
    <property type="evidence" value="ECO:0007669"/>
    <property type="project" value="TreeGrafter"/>
</dbReference>
<dbReference type="SUPFAM" id="SSF81321">
    <property type="entry name" value="Family A G protein-coupled receptor-like"/>
    <property type="match status" value="1"/>
</dbReference>
<keyword evidence="4 12" id="KW-0812">Transmembrane</keyword>
<feature type="transmembrane region" description="Helical" evidence="13">
    <location>
        <begin position="47"/>
        <end position="69"/>
    </location>
</feature>
<feature type="transmembrane region" description="Helical" evidence="13">
    <location>
        <begin position="155"/>
        <end position="178"/>
    </location>
</feature>
<keyword evidence="8" id="KW-1015">Disulfide bond</keyword>
<keyword evidence="11 12" id="KW-0807">Transducer</keyword>
<dbReference type="CTD" id="10663"/>
<keyword evidence="10" id="KW-0325">Glycoprotein</keyword>
<feature type="transmembrane region" description="Helical" evidence="13">
    <location>
        <begin position="280"/>
        <end position="304"/>
    </location>
</feature>
<gene>
    <name evidence="16" type="primary">CXCR6</name>
</gene>
<dbReference type="InterPro" id="IPR017452">
    <property type="entry name" value="GPCR_Rhodpsn_7TM"/>
</dbReference>
<evidence type="ECO:0000256" key="9">
    <source>
        <dbReference type="ARBA" id="ARBA00023170"/>
    </source>
</evidence>
<dbReference type="PANTHER" id="PTHR10489">
    <property type="entry name" value="CELL ADHESION MOLECULE"/>
    <property type="match status" value="1"/>
</dbReference>
<keyword evidence="7 13" id="KW-0472">Membrane</keyword>
<dbReference type="InParanoid" id="A0A6P8QG27"/>
<dbReference type="GO" id="GO:0009897">
    <property type="term" value="C:external side of plasma membrane"/>
    <property type="evidence" value="ECO:0007669"/>
    <property type="project" value="TreeGrafter"/>
</dbReference>
<comment type="similarity">
    <text evidence="12">Belongs to the G-protein coupled receptor 1 family.</text>
</comment>
<dbReference type="GO" id="GO:0007204">
    <property type="term" value="P:positive regulation of cytosolic calcium ion concentration"/>
    <property type="evidence" value="ECO:0007669"/>
    <property type="project" value="TreeGrafter"/>
</dbReference>
<dbReference type="PROSITE" id="PS50262">
    <property type="entry name" value="G_PROTEIN_RECEP_F1_2"/>
    <property type="match status" value="1"/>
</dbReference>
<feature type="transmembrane region" description="Helical" evidence="13">
    <location>
        <begin position="243"/>
        <end position="260"/>
    </location>
</feature>
<name>A0A6P8QG27_GEOSA</name>
<dbReference type="GO" id="GO:0015026">
    <property type="term" value="F:coreceptor activity"/>
    <property type="evidence" value="ECO:0007669"/>
    <property type="project" value="InterPro"/>
</dbReference>
<dbReference type="KEGG" id="gsh:117353906"/>
<evidence type="ECO:0000256" key="10">
    <source>
        <dbReference type="ARBA" id="ARBA00023180"/>
    </source>
</evidence>
<dbReference type="Gene3D" id="1.20.1070.10">
    <property type="entry name" value="Rhodopsin 7-helix transmembrane proteins"/>
    <property type="match status" value="1"/>
</dbReference>
<evidence type="ECO:0000256" key="8">
    <source>
        <dbReference type="ARBA" id="ARBA00023157"/>
    </source>
</evidence>
<feature type="transmembrane region" description="Helical" evidence="13">
    <location>
        <begin position="105"/>
        <end position="135"/>
    </location>
</feature>
<dbReference type="PROSITE" id="PS00237">
    <property type="entry name" value="G_PROTEIN_RECEP_F1_1"/>
    <property type="match status" value="1"/>
</dbReference>
<dbReference type="PRINTS" id="PR00237">
    <property type="entry name" value="GPCRRHODOPSN"/>
</dbReference>
<dbReference type="OrthoDB" id="5970631at2759"/>
<dbReference type="GO" id="GO:0060326">
    <property type="term" value="P:cell chemotaxis"/>
    <property type="evidence" value="ECO:0007669"/>
    <property type="project" value="TreeGrafter"/>
</dbReference>
<dbReference type="FunFam" id="1.20.1070.10:FF:000035">
    <property type="entry name" value="C-C chemokine receptor type 6"/>
    <property type="match status" value="1"/>
</dbReference>
<accession>A0A6P8QG27</accession>
<evidence type="ECO:0000256" key="7">
    <source>
        <dbReference type="ARBA" id="ARBA00023136"/>
    </source>
</evidence>
<dbReference type="GO" id="GO:0019722">
    <property type="term" value="P:calcium-mediated signaling"/>
    <property type="evidence" value="ECO:0007669"/>
    <property type="project" value="TreeGrafter"/>
</dbReference>
<reference evidence="16" key="1">
    <citation type="submission" date="2025-08" db="UniProtKB">
        <authorList>
            <consortium name="RefSeq"/>
        </authorList>
    </citation>
    <scope>IDENTIFICATION</scope>
</reference>
<evidence type="ECO:0000256" key="11">
    <source>
        <dbReference type="ARBA" id="ARBA00023224"/>
    </source>
</evidence>
<dbReference type="PANTHER" id="PTHR10489:SF705">
    <property type="entry name" value="C-X-C CHEMOKINE RECEPTOR TYPE 6"/>
    <property type="match status" value="1"/>
</dbReference>
<dbReference type="GO" id="GO:0006955">
    <property type="term" value="P:immune response"/>
    <property type="evidence" value="ECO:0007669"/>
    <property type="project" value="TreeGrafter"/>
</dbReference>
<dbReference type="GeneID" id="117353906"/>
<evidence type="ECO:0000256" key="3">
    <source>
        <dbReference type="ARBA" id="ARBA00022475"/>
    </source>
</evidence>
<keyword evidence="5 13" id="KW-1133">Transmembrane helix</keyword>
<keyword evidence="3" id="KW-1003">Cell membrane</keyword>
<dbReference type="InterPro" id="IPR002235">
    <property type="entry name" value="Chemokine_CXCR6"/>
</dbReference>
<evidence type="ECO:0000256" key="6">
    <source>
        <dbReference type="ARBA" id="ARBA00023040"/>
    </source>
</evidence>
<dbReference type="AlphaFoldDB" id="A0A6P8QG27"/>
<evidence type="ECO:0000259" key="14">
    <source>
        <dbReference type="PROSITE" id="PS50262"/>
    </source>
</evidence>
<evidence type="ECO:0000256" key="1">
    <source>
        <dbReference type="ARBA" id="ARBA00004651"/>
    </source>
</evidence>
<keyword evidence="9 12" id="KW-0675">Receptor</keyword>
<proteinExistence type="inferred from homology"/>
<feature type="domain" description="G-protein coupled receptors family 1 profile" evidence="14">
    <location>
        <begin position="58"/>
        <end position="301"/>
    </location>
</feature>
<dbReference type="RefSeq" id="XP_033786313.1">
    <property type="nucleotide sequence ID" value="XM_033930422.1"/>
</dbReference>
<sequence>MEPQYYEESDFEHYDSHYGPYANSTTESNKQNSISESNMHNTFLPCMYSFTFVFGLVGNSLVLAIYIFYEKLKKLTDVFLVNLATADILFLCTLPFLAYDAANQWIFGLFMCKILRGLYAVNLYTSMLTLTCITVDRYIAIAQATRMHRFQGKQLALGLGICTAVWVVSVIIATPQFIFNKQFTIDNKVKCYPQYNPPHLQLMVNGLQMTFGFILPLLAMIVCYVIIINTIIHAKGLRKYKSLKIIFMVVAVFIATQLPYNTVTLISTIDPAANMHLDFIRALTITETIAYLHGCLNPVLYFFIGVKFRKNLVKILKDFGCAGPRGITSALKTSDADSSKTFSASTNVEATSMHPI</sequence>
<evidence type="ECO:0000256" key="12">
    <source>
        <dbReference type="RuleBase" id="RU000688"/>
    </source>
</evidence>
<evidence type="ECO:0000256" key="13">
    <source>
        <dbReference type="SAM" id="Phobius"/>
    </source>
</evidence>
<feature type="transmembrane region" description="Helical" evidence="13">
    <location>
        <begin position="209"/>
        <end position="231"/>
    </location>
</feature>
<dbReference type="GO" id="GO:0016494">
    <property type="term" value="F:C-X-C chemokine receptor activity"/>
    <property type="evidence" value="ECO:0007669"/>
    <property type="project" value="InterPro"/>
</dbReference>
<keyword evidence="6 12" id="KW-0297">G-protein coupled receptor</keyword>
<organism evidence="15 16">
    <name type="scientific">Geotrypetes seraphini</name>
    <name type="common">Gaboon caecilian</name>
    <name type="synonym">Caecilia seraphini</name>
    <dbReference type="NCBI Taxonomy" id="260995"/>
    <lineage>
        <taxon>Eukaryota</taxon>
        <taxon>Metazoa</taxon>
        <taxon>Chordata</taxon>
        <taxon>Craniata</taxon>
        <taxon>Vertebrata</taxon>
        <taxon>Euteleostomi</taxon>
        <taxon>Amphibia</taxon>
        <taxon>Gymnophiona</taxon>
        <taxon>Geotrypetes</taxon>
    </lineage>
</organism>
<dbReference type="InterPro" id="IPR000355">
    <property type="entry name" value="Chemokine_rcpt"/>
</dbReference>
<dbReference type="GO" id="GO:0019957">
    <property type="term" value="F:C-C chemokine binding"/>
    <property type="evidence" value="ECO:0007669"/>
    <property type="project" value="TreeGrafter"/>
</dbReference>
<dbReference type="Pfam" id="PF00001">
    <property type="entry name" value="7tm_1"/>
    <property type="match status" value="1"/>
</dbReference>
<keyword evidence="15" id="KW-1185">Reference proteome</keyword>
<evidence type="ECO:0000313" key="15">
    <source>
        <dbReference type="Proteomes" id="UP000515159"/>
    </source>
</evidence>
<dbReference type="FunCoup" id="A0A6P8QG27">
    <property type="interactions" value="755"/>
</dbReference>
<comment type="subcellular location">
    <subcellularLocation>
        <location evidence="1">Cell membrane</location>
        <topology evidence="1">Multi-pass membrane protein</topology>
    </subcellularLocation>
</comment>
<dbReference type="GO" id="GO:0006954">
    <property type="term" value="P:inflammatory response"/>
    <property type="evidence" value="ECO:0007669"/>
    <property type="project" value="InterPro"/>
</dbReference>
<dbReference type="PRINTS" id="PR00657">
    <property type="entry name" value="CCCHEMOKINER"/>
</dbReference>